<organism evidence="2 3">
    <name type="scientific">Steinernema carpocapsae</name>
    <name type="common">Entomopathogenic nematode</name>
    <dbReference type="NCBI Taxonomy" id="34508"/>
    <lineage>
        <taxon>Eukaryota</taxon>
        <taxon>Metazoa</taxon>
        <taxon>Ecdysozoa</taxon>
        <taxon>Nematoda</taxon>
        <taxon>Chromadorea</taxon>
        <taxon>Rhabditida</taxon>
        <taxon>Tylenchina</taxon>
        <taxon>Panagrolaimomorpha</taxon>
        <taxon>Strongyloidoidea</taxon>
        <taxon>Steinernematidae</taxon>
        <taxon>Steinernema</taxon>
    </lineage>
</organism>
<name>A0A4U5LPH8_STECR</name>
<reference evidence="2 3" key="2">
    <citation type="journal article" date="2019" name="G3 (Bethesda)">
        <title>Hybrid Assembly of the Genome of the Entomopathogenic Nematode Steinernema carpocapsae Identifies the X-Chromosome.</title>
        <authorList>
            <person name="Serra L."/>
            <person name="Macchietto M."/>
            <person name="Macias-Munoz A."/>
            <person name="McGill C.J."/>
            <person name="Rodriguez I.M."/>
            <person name="Rodriguez B."/>
            <person name="Murad R."/>
            <person name="Mortazavi A."/>
        </authorList>
    </citation>
    <scope>NUCLEOTIDE SEQUENCE [LARGE SCALE GENOMIC DNA]</scope>
    <source>
        <strain evidence="2 3">ALL</strain>
    </source>
</reference>
<dbReference type="EMBL" id="AZBU02000014">
    <property type="protein sequence ID" value="TKR57804.1"/>
    <property type="molecule type" value="Genomic_DNA"/>
</dbReference>
<keyword evidence="1" id="KW-0732">Signal</keyword>
<protein>
    <submittedName>
        <fullName evidence="2">Uncharacterized protein</fullName>
    </submittedName>
</protein>
<evidence type="ECO:0000256" key="1">
    <source>
        <dbReference type="SAM" id="SignalP"/>
    </source>
</evidence>
<keyword evidence="3" id="KW-1185">Reference proteome</keyword>
<dbReference type="AlphaFoldDB" id="A0A4U5LPH8"/>
<evidence type="ECO:0000313" key="3">
    <source>
        <dbReference type="Proteomes" id="UP000298663"/>
    </source>
</evidence>
<dbReference type="Proteomes" id="UP000298663">
    <property type="component" value="Unassembled WGS sequence"/>
</dbReference>
<feature type="chain" id="PRO_5020478530" evidence="1">
    <location>
        <begin position="20"/>
        <end position="103"/>
    </location>
</feature>
<reference evidence="2 3" key="1">
    <citation type="journal article" date="2015" name="Genome Biol.">
        <title>Comparative genomics of Steinernema reveals deeply conserved gene regulatory networks.</title>
        <authorList>
            <person name="Dillman A.R."/>
            <person name="Macchietto M."/>
            <person name="Porter C.F."/>
            <person name="Rogers A."/>
            <person name="Williams B."/>
            <person name="Antoshechkin I."/>
            <person name="Lee M.M."/>
            <person name="Goodwin Z."/>
            <person name="Lu X."/>
            <person name="Lewis E.E."/>
            <person name="Goodrich-Blair H."/>
            <person name="Stock S.P."/>
            <person name="Adams B.J."/>
            <person name="Sternberg P.W."/>
            <person name="Mortazavi A."/>
        </authorList>
    </citation>
    <scope>NUCLEOTIDE SEQUENCE [LARGE SCALE GENOMIC DNA]</scope>
    <source>
        <strain evidence="2 3">ALL</strain>
    </source>
</reference>
<proteinExistence type="predicted"/>
<sequence length="103" mass="11707">MTTMVLFPLFLAFLSCIRADESCERELLGKAIRLSDCLESVVVKNITLKTINVCDKPSIDETCEEKLDTLDSILDRCMNSVCEAENWRTKRSIGRQKICGKMK</sequence>
<gene>
    <name evidence="2" type="ORF">L596_030454</name>
</gene>
<comment type="caution">
    <text evidence="2">The sequence shown here is derived from an EMBL/GenBank/DDBJ whole genome shotgun (WGS) entry which is preliminary data.</text>
</comment>
<accession>A0A4U5LPH8</accession>
<feature type="signal peptide" evidence="1">
    <location>
        <begin position="1"/>
        <end position="19"/>
    </location>
</feature>
<evidence type="ECO:0000313" key="2">
    <source>
        <dbReference type="EMBL" id="TKR57804.1"/>
    </source>
</evidence>